<dbReference type="InterPro" id="IPR019897">
    <property type="entry name" value="RidA_CS"/>
</dbReference>
<dbReference type="AlphaFoldDB" id="A0A1F6SWH4"/>
<dbReference type="GO" id="GO:0019239">
    <property type="term" value="F:deaminase activity"/>
    <property type="evidence" value="ECO:0007669"/>
    <property type="project" value="TreeGrafter"/>
</dbReference>
<dbReference type="GO" id="GO:0005829">
    <property type="term" value="C:cytosol"/>
    <property type="evidence" value="ECO:0007669"/>
    <property type="project" value="TreeGrafter"/>
</dbReference>
<dbReference type="NCBIfam" id="TIGR00004">
    <property type="entry name" value="Rid family detoxifying hydrolase"/>
    <property type="match status" value="1"/>
</dbReference>
<dbReference type="CDD" id="cd00448">
    <property type="entry name" value="YjgF_YER057c_UK114_family"/>
    <property type="match status" value="1"/>
</dbReference>
<dbReference type="InterPro" id="IPR035959">
    <property type="entry name" value="RutC-like_sf"/>
</dbReference>
<comment type="similarity">
    <text evidence="1">Belongs to the RutC family.</text>
</comment>
<evidence type="ECO:0000313" key="3">
    <source>
        <dbReference type="Proteomes" id="UP000179334"/>
    </source>
</evidence>
<sequence>MKKEVISSNKAPQAIGTYSQAVKVGNTVYLSGQIPLVPGMMELEQGDMRAQIARVFENLKAVANAAGGDLSDIVKLNVFLTDLGHFPVVNEVMSKYFQEPYPARAAVGVATLPKGAKVEMDAIMVLNAEC</sequence>
<dbReference type="PANTHER" id="PTHR11803">
    <property type="entry name" value="2-IMINOBUTANOATE/2-IMINOPROPANOATE DEAMINASE RIDA"/>
    <property type="match status" value="1"/>
</dbReference>
<dbReference type="SUPFAM" id="SSF55298">
    <property type="entry name" value="YjgF-like"/>
    <property type="match status" value="1"/>
</dbReference>
<comment type="caution">
    <text evidence="2">The sequence shown here is derived from an EMBL/GenBank/DDBJ whole genome shotgun (WGS) entry which is preliminary data.</text>
</comment>
<dbReference type="PANTHER" id="PTHR11803:SF39">
    <property type="entry name" value="2-IMINOBUTANOATE_2-IMINOPROPANOATE DEAMINASE"/>
    <property type="match status" value="1"/>
</dbReference>
<dbReference type="Proteomes" id="UP000179334">
    <property type="component" value="Unassembled WGS sequence"/>
</dbReference>
<dbReference type="Gene3D" id="3.30.1330.40">
    <property type="entry name" value="RutC-like"/>
    <property type="match status" value="1"/>
</dbReference>
<dbReference type="EMBL" id="MFSR01000099">
    <property type="protein sequence ID" value="OGI37086.1"/>
    <property type="molecule type" value="Genomic_DNA"/>
</dbReference>
<proteinExistence type="inferred from homology"/>
<name>A0A1F6SWH4_9PROT</name>
<evidence type="ECO:0000313" key="2">
    <source>
        <dbReference type="EMBL" id="OGI37086.1"/>
    </source>
</evidence>
<dbReference type="Pfam" id="PF01042">
    <property type="entry name" value="Ribonuc_L-PSP"/>
    <property type="match status" value="1"/>
</dbReference>
<reference evidence="2 3" key="1">
    <citation type="journal article" date="2016" name="Nat. Commun.">
        <title>Thousands of microbial genomes shed light on interconnected biogeochemical processes in an aquifer system.</title>
        <authorList>
            <person name="Anantharaman K."/>
            <person name="Brown C.T."/>
            <person name="Hug L.A."/>
            <person name="Sharon I."/>
            <person name="Castelle C.J."/>
            <person name="Probst A.J."/>
            <person name="Thomas B.C."/>
            <person name="Singh A."/>
            <person name="Wilkins M.J."/>
            <person name="Karaoz U."/>
            <person name="Brodie E.L."/>
            <person name="Williams K.H."/>
            <person name="Hubbard S.S."/>
            <person name="Banfield J.F."/>
        </authorList>
    </citation>
    <scope>NUCLEOTIDE SEQUENCE [LARGE SCALE GENOMIC DNA]</scope>
</reference>
<dbReference type="PROSITE" id="PS01094">
    <property type="entry name" value="UPF0076"/>
    <property type="match status" value="1"/>
</dbReference>
<protein>
    <submittedName>
        <fullName evidence="2">Reactive intermediate/imine deaminase</fullName>
    </submittedName>
</protein>
<organism evidence="2 3">
    <name type="scientific">Candidatus Muproteobacteria bacterium RBG_16_64_10</name>
    <dbReference type="NCBI Taxonomy" id="1817757"/>
    <lineage>
        <taxon>Bacteria</taxon>
        <taxon>Pseudomonadati</taxon>
        <taxon>Pseudomonadota</taxon>
        <taxon>Candidatus Muproteobacteria</taxon>
    </lineage>
</organism>
<evidence type="ECO:0000256" key="1">
    <source>
        <dbReference type="ARBA" id="ARBA00010552"/>
    </source>
</evidence>
<dbReference type="InterPro" id="IPR006056">
    <property type="entry name" value="RidA"/>
</dbReference>
<dbReference type="FunFam" id="3.30.1330.40:FF:000001">
    <property type="entry name" value="L-PSP family endoribonuclease"/>
    <property type="match status" value="1"/>
</dbReference>
<dbReference type="InterPro" id="IPR006175">
    <property type="entry name" value="YjgF/YER057c/UK114"/>
</dbReference>
<accession>A0A1F6SWH4</accession>
<gene>
    <name evidence="2" type="ORF">A2V91_07000</name>
</gene>